<name>A0A3M0SVB1_9CLOT</name>
<accession>A0A3M0SVB1</accession>
<dbReference type="AlphaFoldDB" id="A0A3M0SVB1"/>
<gene>
    <name evidence="1" type="ORF">D9O40_06700</name>
</gene>
<dbReference type="EMBL" id="RFAQ01000014">
    <property type="protein sequence ID" value="RMD02320.1"/>
    <property type="molecule type" value="Genomic_DNA"/>
</dbReference>
<reference evidence="1 2" key="1">
    <citation type="submission" date="2018-10" db="EMBL/GenBank/DDBJ databases">
        <title>Genome-centric metagenomics revealed C2 chemical producing, CO utilizing Clostridium with novel acetogenic gene cluster.</title>
        <authorList>
            <person name="Kang H."/>
            <person name="Park B."/>
            <person name="Choi I.G."/>
            <person name="Chang I.S."/>
        </authorList>
    </citation>
    <scope>NUCLEOTIDE SEQUENCE [LARGE SCALE GENOMIC DNA]</scope>
    <source>
        <strain evidence="1 2">H21-9</strain>
    </source>
</reference>
<protein>
    <submittedName>
        <fullName evidence="1">Uncharacterized protein</fullName>
    </submittedName>
</protein>
<proteinExistence type="predicted"/>
<dbReference type="RefSeq" id="WP_122058467.1">
    <property type="nucleotide sequence ID" value="NZ_RFAQ01000014.1"/>
</dbReference>
<comment type="caution">
    <text evidence="1">The sequence shown here is derived from an EMBL/GenBank/DDBJ whole genome shotgun (WGS) entry which is preliminary data.</text>
</comment>
<dbReference type="Proteomes" id="UP000277999">
    <property type="component" value="Unassembled WGS sequence"/>
</dbReference>
<evidence type="ECO:0000313" key="1">
    <source>
        <dbReference type="EMBL" id="RMD02320.1"/>
    </source>
</evidence>
<sequence>MLKVILLIIVCMVIIFLFRKKKSKRSLVECNINCEYKCKEGYFKIKGKKNNFTIEKNGEFKFLIKDGQIIACKDKRKNSEFVYYGGVE</sequence>
<organism evidence="1 2">
    <name type="scientific">Clostridium autoethanogenum</name>
    <dbReference type="NCBI Taxonomy" id="84023"/>
    <lineage>
        <taxon>Bacteria</taxon>
        <taxon>Bacillati</taxon>
        <taxon>Bacillota</taxon>
        <taxon>Clostridia</taxon>
        <taxon>Eubacteriales</taxon>
        <taxon>Clostridiaceae</taxon>
        <taxon>Clostridium</taxon>
    </lineage>
</organism>
<evidence type="ECO:0000313" key="2">
    <source>
        <dbReference type="Proteomes" id="UP000277999"/>
    </source>
</evidence>